<evidence type="ECO:0000313" key="1">
    <source>
        <dbReference type="EMBL" id="GAA4087466.1"/>
    </source>
</evidence>
<proteinExistence type="predicted"/>
<accession>A0ABP7WG95</accession>
<gene>
    <name evidence="1" type="ORF">GCM10022414_07780</name>
</gene>
<comment type="caution">
    <text evidence="1">The sequence shown here is derived from an EMBL/GenBank/DDBJ whole genome shotgun (WGS) entry which is preliminary data.</text>
</comment>
<dbReference type="EMBL" id="BAABDM010000001">
    <property type="protein sequence ID" value="GAA4087466.1"/>
    <property type="molecule type" value="Genomic_DNA"/>
</dbReference>
<name>A0ABP7WG95_9GAMM</name>
<dbReference type="InterPro" id="IPR008861">
    <property type="entry name" value="GpX-like"/>
</dbReference>
<sequence length="68" mass="7493">MRQIRTVQGDTADLICHRELGRTAGVTEQLFELNPRLADLGPILPSGLLVTLPEIPAQQTAKTLNVWD</sequence>
<dbReference type="RefSeq" id="WP_344932526.1">
    <property type="nucleotide sequence ID" value="NZ_BAABDM010000001.1"/>
</dbReference>
<protein>
    <submittedName>
        <fullName evidence="1">Tail protein X</fullName>
    </submittedName>
</protein>
<evidence type="ECO:0000313" key="2">
    <source>
        <dbReference type="Proteomes" id="UP001500392"/>
    </source>
</evidence>
<dbReference type="Proteomes" id="UP001500392">
    <property type="component" value="Unassembled WGS sequence"/>
</dbReference>
<reference evidence="2" key="1">
    <citation type="journal article" date="2019" name="Int. J. Syst. Evol. Microbiol.">
        <title>The Global Catalogue of Microorganisms (GCM) 10K type strain sequencing project: providing services to taxonomists for standard genome sequencing and annotation.</title>
        <authorList>
            <consortium name="The Broad Institute Genomics Platform"/>
            <consortium name="The Broad Institute Genome Sequencing Center for Infectious Disease"/>
            <person name="Wu L."/>
            <person name="Ma J."/>
        </authorList>
    </citation>
    <scope>NUCLEOTIDE SEQUENCE [LARGE SCALE GENOMIC DNA]</scope>
    <source>
        <strain evidence="2">JCM 17304</strain>
    </source>
</reference>
<dbReference type="Pfam" id="PF05489">
    <property type="entry name" value="Phage_tail_X"/>
    <property type="match status" value="1"/>
</dbReference>
<keyword evidence="2" id="KW-1185">Reference proteome</keyword>
<organism evidence="1 2">
    <name type="scientific">Zhongshania borealis</name>
    <dbReference type="NCBI Taxonomy" id="889488"/>
    <lineage>
        <taxon>Bacteria</taxon>
        <taxon>Pseudomonadati</taxon>
        <taxon>Pseudomonadota</taxon>
        <taxon>Gammaproteobacteria</taxon>
        <taxon>Cellvibrionales</taxon>
        <taxon>Spongiibacteraceae</taxon>
        <taxon>Zhongshania</taxon>
    </lineage>
</organism>